<dbReference type="AlphaFoldDB" id="A0A6A5C5D5"/>
<dbReference type="VEuPathDB" id="AmoebaDB:NF0005620"/>
<dbReference type="GO" id="GO:0005525">
    <property type="term" value="F:GTP binding"/>
    <property type="evidence" value="ECO:0007669"/>
    <property type="project" value="UniProtKB-KW"/>
</dbReference>
<gene>
    <name evidence="3" type="ORF">FDP41_000406</name>
</gene>
<dbReference type="SUPFAM" id="SSF52540">
    <property type="entry name" value="P-loop containing nucleoside triphosphate hydrolases"/>
    <property type="match status" value="1"/>
</dbReference>
<dbReference type="SMART" id="SM00174">
    <property type="entry name" value="RHO"/>
    <property type="match status" value="1"/>
</dbReference>
<reference evidence="3 4" key="1">
    <citation type="journal article" date="2019" name="Sci. Rep.">
        <title>Nanopore sequencing improves the draft genome of the human pathogenic amoeba Naegleria fowleri.</title>
        <authorList>
            <person name="Liechti N."/>
            <person name="Schurch N."/>
            <person name="Bruggmann R."/>
            <person name="Wittwer M."/>
        </authorList>
    </citation>
    <scope>NUCLEOTIDE SEQUENCE [LARGE SCALE GENOMIC DNA]</scope>
    <source>
        <strain evidence="3 4">ATCC 30894</strain>
    </source>
</reference>
<protein>
    <submittedName>
        <fullName evidence="3">Uncharacterized protein</fullName>
    </submittedName>
</protein>
<dbReference type="GO" id="GO:0016020">
    <property type="term" value="C:membrane"/>
    <property type="evidence" value="ECO:0007669"/>
    <property type="project" value="InterPro"/>
</dbReference>
<evidence type="ECO:0000313" key="3">
    <source>
        <dbReference type="EMBL" id="KAF0984507.1"/>
    </source>
</evidence>
<dbReference type="Proteomes" id="UP000444721">
    <property type="component" value="Unassembled WGS sequence"/>
</dbReference>
<keyword evidence="1" id="KW-0547">Nucleotide-binding</keyword>
<name>A0A6A5C5D5_NAEFO</name>
<accession>A0A6A5C5D5</accession>
<dbReference type="GO" id="GO:0003924">
    <property type="term" value="F:GTPase activity"/>
    <property type="evidence" value="ECO:0007669"/>
    <property type="project" value="InterPro"/>
</dbReference>
<dbReference type="VEuPathDB" id="AmoebaDB:FDP41_000406"/>
<dbReference type="EMBL" id="VFQX01000002">
    <property type="protein sequence ID" value="KAF0984507.1"/>
    <property type="molecule type" value="Genomic_DNA"/>
</dbReference>
<dbReference type="GO" id="GO:0007165">
    <property type="term" value="P:signal transduction"/>
    <property type="evidence" value="ECO:0007669"/>
    <property type="project" value="InterPro"/>
</dbReference>
<dbReference type="OrthoDB" id="5976022at2759"/>
<dbReference type="NCBIfam" id="TIGR00231">
    <property type="entry name" value="small_GTP"/>
    <property type="match status" value="1"/>
</dbReference>
<dbReference type="PRINTS" id="PR00449">
    <property type="entry name" value="RASTRNSFRMNG"/>
</dbReference>
<dbReference type="CDD" id="cd00876">
    <property type="entry name" value="Ras"/>
    <property type="match status" value="1"/>
</dbReference>
<dbReference type="PANTHER" id="PTHR24070">
    <property type="entry name" value="RAS, DI-RAS, AND RHEB FAMILY MEMBERS OF SMALL GTPASE SUPERFAMILY"/>
    <property type="match status" value="1"/>
</dbReference>
<dbReference type="Pfam" id="PF00071">
    <property type="entry name" value="Ras"/>
    <property type="match status" value="1"/>
</dbReference>
<dbReference type="SMART" id="SM00173">
    <property type="entry name" value="RAS"/>
    <property type="match status" value="1"/>
</dbReference>
<evidence type="ECO:0000313" key="4">
    <source>
        <dbReference type="Proteomes" id="UP000444721"/>
    </source>
</evidence>
<dbReference type="RefSeq" id="XP_044569220.1">
    <property type="nucleotide sequence ID" value="XM_044707433.1"/>
</dbReference>
<evidence type="ECO:0000256" key="1">
    <source>
        <dbReference type="ARBA" id="ARBA00022741"/>
    </source>
</evidence>
<dbReference type="PROSITE" id="PS51420">
    <property type="entry name" value="RHO"/>
    <property type="match status" value="1"/>
</dbReference>
<dbReference type="VEuPathDB" id="AmoebaDB:NfTy_000910"/>
<dbReference type="PROSITE" id="PS51421">
    <property type="entry name" value="RAS"/>
    <property type="match status" value="1"/>
</dbReference>
<keyword evidence="4" id="KW-1185">Reference proteome</keyword>
<dbReference type="SMART" id="SM00175">
    <property type="entry name" value="RAB"/>
    <property type="match status" value="1"/>
</dbReference>
<proteinExistence type="predicted"/>
<dbReference type="InterPro" id="IPR027417">
    <property type="entry name" value="P-loop_NTPase"/>
</dbReference>
<dbReference type="FunFam" id="3.40.50.300:FF:001423">
    <property type="entry name" value="Ras family GTPase"/>
    <property type="match status" value="1"/>
</dbReference>
<evidence type="ECO:0000256" key="2">
    <source>
        <dbReference type="ARBA" id="ARBA00023134"/>
    </source>
</evidence>
<dbReference type="Gene3D" id="3.40.50.300">
    <property type="entry name" value="P-loop containing nucleotide triphosphate hydrolases"/>
    <property type="match status" value="1"/>
</dbReference>
<comment type="caution">
    <text evidence="3">The sequence shown here is derived from an EMBL/GenBank/DDBJ whole genome shotgun (WGS) entry which is preliminary data.</text>
</comment>
<organism evidence="3 4">
    <name type="scientific">Naegleria fowleri</name>
    <name type="common">Brain eating amoeba</name>
    <dbReference type="NCBI Taxonomy" id="5763"/>
    <lineage>
        <taxon>Eukaryota</taxon>
        <taxon>Discoba</taxon>
        <taxon>Heterolobosea</taxon>
        <taxon>Tetramitia</taxon>
        <taxon>Eutetramitia</taxon>
        <taxon>Vahlkampfiidae</taxon>
        <taxon>Naegleria</taxon>
    </lineage>
</organism>
<sequence>MAPKQSLDHVHEKIVVLGSGGVGKSAVILQFIQSVFVEVYDPTLEDSYKKEIIIDSTPVTLEIVDTAGQEELTSLRDNYVKTGDGFLLVYSVTSSQSFEEVVDLIDQILRAKNIDPGSQKDMHSLSAVIIGNKADLQNERAVPYQSLQKLSEKYGNKISIFETSAKNNVNIEECFMTLAREIFNKKTGRQPVKKDPTGTTGESKSCCILM</sequence>
<keyword evidence="2" id="KW-0342">GTP-binding</keyword>
<dbReference type="InterPro" id="IPR020849">
    <property type="entry name" value="Small_GTPase_Ras-type"/>
</dbReference>
<dbReference type="InterPro" id="IPR001806">
    <property type="entry name" value="Small_GTPase"/>
</dbReference>
<dbReference type="OMA" id="TYRKQAH"/>
<dbReference type="GeneID" id="68107624"/>
<dbReference type="InterPro" id="IPR005225">
    <property type="entry name" value="Small_GTP-bd"/>
</dbReference>
<dbReference type="PROSITE" id="PS51419">
    <property type="entry name" value="RAB"/>
    <property type="match status" value="1"/>
</dbReference>